<dbReference type="InterPro" id="IPR018635">
    <property type="entry name" value="UPF0319"/>
</dbReference>
<evidence type="ECO:0000313" key="5">
    <source>
        <dbReference type="Proteomes" id="UP001139559"/>
    </source>
</evidence>
<organism evidence="4 5">
    <name type="scientific">Vibrio amylolyticus</name>
    <dbReference type="NCBI Taxonomy" id="2847292"/>
    <lineage>
        <taxon>Bacteria</taxon>
        <taxon>Pseudomonadati</taxon>
        <taxon>Pseudomonadota</taxon>
        <taxon>Gammaproteobacteria</taxon>
        <taxon>Vibrionales</taxon>
        <taxon>Vibrionaceae</taxon>
        <taxon>Vibrio</taxon>
    </lineage>
</organism>
<dbReference type="Pfam" id="PF09829">
    <property type="entry name" value="DUF2057"/>
    <property type="match status" value="1"/>
</dbReference>
<dbReference type="Proteomes" id="UP001139559">
    <property type="component" value="Unassembled WGS sequence"/>
</dbReference>
<proteinExistence type="inferred from homology"/>
<gene>
    <name evidence="4" type="ORF">KP803_06060</name>
</gene>
<dbReference type="RefSeq" id="WP_248007950.1">
    <property type="nucleotide sequence ID" value="NZ_JAJHVV010000003.1"/>
</dbReference>
<dbReference type="PANTHER" id="PTHR38108:SF1">
    <property type="entry name" value="UPF0319 PROTEIN YCCT"/>
    <property type="match status" value="1"/>
</dbReference>
<evidence type="ECO:0000256" key="1">
    <source>
        <dbReference type="ARBA" id="ARBA00008490"/>
    </source>
</evidence>
<protein>
    <submittedName>
        <fullName evidence="4">DUF2057 domain-containing protein</fullName>
    </submittedName>
</protein>
<comment type="similarity">
    <text evidence="1">Belongs to the UPF0319 family.</text>
</comment>
<accession>A0A9X1XNP1</accession>
<evidence type="ECO:0000313" key="4">
    <source>
        <dbReference type="EMBL" id="MCK6262839.1"/>
    </source>
</evidence>
<evidence type="ECO:0000256" key="2">
    <source>
        <dbReference type="ARBA" id="ARBA00022729"/>
    </source>
</evidence>
<keyword evidence="2 3" id="KW-0732">Signal</keyword>
<reference evidence="4" key="1">
    <citation type="submission" date="2021-11" db="EMBL/GenBank/DDBJ databases">
        <title>Vibrio ZSDE26 sp. nov. and Vibrio ZSDZ34 sp. nov., isolated from coastal seawater in Qingdao.</title>
        <authorList>
            <person name="Zhang P."/>
        </authorList>
    </citation>
    <scope>NUCLEOTIDE SEQUENCE</scope>
    <source>
        <strain evidence="4">ZSDE26</strain>
    </source>
</reference>
<keyword evidence="5" id="KW-1185">Reference proteome</keyword>
<comment type="caution">
    <text evidence="4">The sequence shown here is derived from an EMBL/GenBank/DDBJ whole genome shotgun (WGS) entry which is preliminary data.</text>
</comment>
<dbReference type="AlphaFoldDB" id="A0A9X1XNP1"/>
<dbReference type="EMBL" id="JAJHVV010000003">
    <property type="protein sequence ID" value="MCK6262839.1"/>
    <property type="molecule type" value="Genomic_DNA"/>
</dbReference>
<name>A0A9X1XNP1_9VIBR</name>
<feature type="signal peptide" evidence="3">
    <location>
        <begin position="1"/>
        <end position="20"/>
    </location>
</feature>
<evidence type="ECO:0000256" key="3">
    <source>
        <dbReference type="SAM" id="SignalP"/>
    </source>
</evidence>
<dbReference type="PANTHER" id="PTHR38108">
    <property type="entry name" value="UPF0319 PROTEIN YCCT"/>
    <property type="match status" value="1"/>
</dbReference>
<feature type="chain" id="PRO_5040730042" evidence="3">
    <location>
        <begin position="21"/>
        <end position="238"/>
    </location>
</feature>
<sequence>MNKFRLAMSIACMTAFSVNAATLIPSKGVSILYINGQEAEAKIGKNELLDGETQLVIRMDKQLGKGSSKKVFTSDPYVVTLNVTGEEIKLNHPVARSAGEAENAFRSGDPQWRISQDGSDISYTQEPLPKKKGMLPFMGLDTVVSDYNADKGIHFVDGKKSSATVAPVVAAATTVAVASTSTTSTVKSDKQMAKETKPVSQPQLAIEDTQNLDQLKAWYLKASKSERKEFRRWMIDQE</sequence>